<keyword evidence="2" id="KW-1185">Reference proteome</keyword>
<accession>A0ABT4DRJ4</accession>
<reference evidence="1 2" key="1">
    <citation type="submission" date="2022-05" db="EMBL/GenBank/DDBJ databases">
        <title>Genome Sequencing of Bee-Associated Microbes.</title>
        <authorList>
            <person name="Dunlap C."/>
        </authorList>
    </citation>
    <scope>NUCLEOTIDE SEQUENCE [LARGE SCALE GENOMIC DNA]</scope>
    <source>
        <strain evidence="1 2">NRRL NRS-1438</strain>
    </source>
</reference>
<dbReference type="Pfam" id="PF03318">
    <property type="entry name" value="ETX_MTX2"/>
    <property type="match status" value="1"/>
</dbReference>
<name>A0ABT4DRJ4_9BACL</name>
<dbReference type="CDD" id="cd20223">
    <property type="entry name" value="PFM_epsilon-toxin-like"/>
    <property type="match status" value="1"/>
</dbReference>
<comment type="caution">
    <text evidence="1">The sequence shown here is derived from an EMBL/GenBank/DDBJ whole genome shotgun (WGS) entry which is preliminary data.</text>
</comment>
<dbReference type="Gene3D" id="2.170.15.10">
    <property type="entry name" value="Proaerolysin, chain A, domain 3"/>
    <property type="match status" value="1"/>
</dbReference>
<dbReference type="Proteomes" id="UP001207626">
    <property type="component" value="Unassembled WGS sequence"/>
</dbReference>
<sequence>MTSGTTHAFKVGSKATAKFQVPLIAEAGVELSAEYNFSNIENNTQSETITYSVPQQNIKVPANTTARVTTHLKTSETTGKVELATKYKGKIEFMVTPIGFKPTILKVS</sequence>
<dbReference type="InterPro" id="IPR004991">
    <property type="entry name" value="Aerolysin-like"/>
</dbReference>
<protein>
    <submittedName>
        <fullName evidence="1">ETX/MTX2 family pore-forming toxin</fullName>
    </submittedName>
</protein>
<dbReference type="EMBL" id="JAMDLW010000007">
    <property type="protein sequence ID" value="MCY9519375.1"/>
    <property type="molecule type" value="Genomic_DNA"/>
</dbReference>
<evidence type="ECO:0000313" key="1">
    <source>
        <dbReference type="EMBL" id="MCY9519375.1"/>
    </source>
</evidence>
<gene>
    <name evidence="1" type="ORF">M5X09_06710</name>
</gene>
<proteinExistence type="predicted"/>
<evidence type="ECO:0000313" key="2">
    <source>
        <dbReference type="Proteomes" id="UP001207626"/>
    </source>
</evidence>
<dbReference type="SUPFAM" id="SSF56973">
    <property type="entry name" value="Aerolisin/ETX pore-forming domain"/>
    <property type="match status" value="1"/>
</dbReference>
<organism evidence="1 2">
    <name type="scientific">Paenibacillus apiarius</name>
    <dbReference type="NCBI Taxonomy" id="46240"/>
    <lineage>
        <taxon>Bacteria</taxon>
        <taxon>Bacillati</taxon>
        <taxon>Bacillota</taxon>
        <taxon>Bacilli</taxon>
        <taxon>Bacillales</taxon>
        <taxon>Paenibacillaceae</taxon>
        <taxon>Paenibacillus</taxon>
    </lineage>
</organism>